<keyword evidence="8" id="KW-0808">Transferase</keyword>
<evidence type="ECO:0000256" key="12">
    <source>
        <dbReference type="ARBA" id="ARBA00022741"/>
    </source>
</evidence>
<dbReference type="Pfam" id="PF00069">
    <property type="entry name" value="Pkinase"/>
    <property type="match status" value="1"/>
</dbReference>
<proteinExistence type="inferred from homology"/>
<evidence type="ECO:0000256" key="17">
    <source>
        <dbReference type="ARBA" id="ARBA00023170"/>
    </source>
</evidence>
<comment type="similarity">
    <text evidence="4">In the C-terminal section; belongs to the protein kinase superfamily. Ser/Thr protein kinase family.</text>
</comment>
<dbReference type="Gene3D" id="3.30.200.20">
    <property type="entry name" value="Phosphorylase Kinase, domain 1"/>
    <property type="match status" value="1"/>
</dbReference>
<dbReference type="GO" id="GO:0004674">
    <property type="term" value="F:protein serine/threonine kinase activity"/>
    <property type="evidence" value="ECO:0007669"/>
    <property type="project" value="UniProtKB-KW"/>
</dbReference>
<keyword evidence="17" id="KW-0675">Receptor</keyword>
<keyword evidence="7" id="KW-0723">Serine/threonine-protein kinase</keyword>
<protein>
    <recommendedName>
        <fullName evidence="5">non-specific serine/threonine protein kinase</fullName>
        <ecNumber evidence="5">2.7.11.1</ecNumber>
    </recommendedName>
</protein>
<evidence type="ECO:0000256" key="22">
    <source>
        <dbReference type="SAM" id="MobiDB-lite"/>
    </source>
</evidence>
<organism evidence="24">
    <name type="scientific">Araucaria cunninghamii</name>
    <name type="common">Hoop pine</name>
    <name type="synonym">Moreton Bay pine</name>
    <dbReference type="NCBI Taxonomy" id="56994"/>
    <lineage>
        <taxon>Eukaryota</taxon>
        <taxon>Viridiplantae</taxon>
        <taxon>Streptophyta</taxon>
        <taxon>Embryophyta</taxon>
        <taxon>Tracheophyta</taxon>
        <taxon>Spermatophyta</taxon>
        <taxon>Pinopsida</taxon>
        <taxon>Pinidae</taxon>
        <taxon>Conifers II</taxon>
        <taxon>Araucariales</taxon>
        <taxon>Araucariaceae</taxon>
        <taxon>Araucaria</taxon>
    </lineage>
</organism>
<dbReference type="InterPro" id="IPR011009">
    <property type="entry name" value="Kinase-like_dom_sf"/>
</dbReference>
<dbReference type="Pfam" id="PF00139">
    <property type="entry name" value="Lectin_legB"/>
    <property type="match status" value="1"/>
</dbReference>
<dbReference type="PROSITE" id="PS50011">
    <property type="entry name" value="PROTEIN_KINASE_DOM"/>
    <property type="match status" value="1"/>
</dbReference>
<evidence type="ECO:0000259" key="23">
    <source>
        <dbReference type="PROSITE" id="PS50011"/>
    </source>
</evidence>
<keyword evidence="14 21" id="KW-0067">ATP-binding</keyword>
<evidence type="ECO:0000256" key="10">
    <source>
        <dbReference type="ARBA" id="ARBA00022729"/>
    </source>
</evidence>
<feature type="compositionally biased region" description="Low complexity" evidence="22">
    <location>
        <begin position="722"/>
        <end position="733"/>
    </location>
</feature>
<comment type="subcellular location">
    <subcellularLocation>
        <location evidence="1">Cell membrane</location>
    </subcellularLocation>
    <subcellularLocation>
        <location evidence="2">Membrane</location>
        <topology evidence="2">Single-pass type I membrane protein</topology>
    </subcellularLocation>
</comment>
<dbReference type="PROSITE" id="PS00107">
    <property type="entry name" value="PROTEIN_KINASE_ATP"/>
    <property type="match status" value="1"/>
</dbReference>
<evidence type="ECO:0000256" key="9">
    <source>
        <dbReference type="ARBA" id="ARBA00022692"/>
    </source>
</evidence>
<keyword evidence="10" id="KW-0732">Signal</keyword>
<evidence type="ECO:0000256" key="20">
    <source>
        <dbReference type="ARBA" id="ARBA00048679"/>
    </source>
</evidence>
<feature type="binding site" evidence="21">
    <location>
        <position position="426"/>
    </location>
    <ligand>
        <name>ATP</name>
        <dbReference type="ChEBI" id="CHEBI:30616"/>
    </ligand>
</feature>
<dbReference type="GO" id="GO:0002229">
    <property type="term" value="P:defense response to oomycetes"/>
    <property type="evidence" value="ECO:0007669"/>
    <property type="project" value="UniProtKB-ARBA"/>
</dbReference>
<comment type="similarity">
    <text evidence="3">In the N-terminal section; belongs to the leguminous lectin family.</text>
</comment>
<name>A0A0D6R206_ARACU</name>
<evidence type="ECO:0000256" key="2">
    <source>
        <dbReference type="ARBA" id="ARBA00004479"/>
    </source>
</evidence>
<dbReference type="PANTHER" id="PTHR27007">
    <property type="match status" value="1"/>
</dbReference>
<evidence type="ECO:0000256" key="5">
    <source>
        <dbReference type="ARBA" id="ARBA00012513"/>
    </source>
</evidence>
<dbReference type="EC" id="2.7.11.1" evidence="5"/>
<evidence type="ECO:0000256" key="1">
    <source>
        <dbReference type="ARBA" id="ARBA00004236"/>
    </source>
</evidence>
<keyword evidence="6" id="KW-1003">Cell membrane</keyword>
<dbReference type="SUPFAM" id="SSF49899">
    <property type="entry name" value="Concanavalin A-like lectins/glucanases"/>
    <property type="match status" value="1"/>
</dbReference>
<keyword evidence="12 21" id="KW-0547">Nucleotide-binding</keyword>
<keyword evidence="9" id="KW-0812">Transmembrane</keyword>
<dbReference type="GO" id="GO:0030246">
    <property type="term" value="F:carbohydrate binding"/>
    <property type="evidence" value="ECO:0007669"/>
    <property type="project" value="UniProtKB-KW"/>
</dbReference>
<evidence type="ECO:0000256" key="18">
    <source>
        <dbReference type="ARBA" id="ARBA00023180"/>
    </source>
</evidence>
<evidence type="ECO:0000256" key="19">
    <source>
        <dbReference type="ARBA" id="ARBA00047899"/>
    </source>
</evidence>
<dbReference type="Gene3D" id="2.60.120.200">
    <property type="match status" value="1"/>
</dbReference>
<keyword evidence="13" id="KW-0418">Kinase</keyword>
<evidence type="ECO:0000256" key="7">
    <source>
        <dbReference type="ARBA" id="ARBA00022527"/>
    </source>
</evidence>
<dbReference type="SMART" id="SM00220">
    <property type="entry name" value="S_TKc"/>
    <property type="match status" value="1"/>
</dbReference>
<dbReference type="FunFam" id="3.30.200.20:FF:000178">
    <property type="entry name" value="serine/threonine-protein kinase PBS1-like"/>
    <property type="match status" value="1"/>
</dbReference>
<reference evidence="24" key="1">
    <citation type="submission" date="2015-03" db="EMBL/GenBank/DDBJ databases">
        <title>A transcriptome of Araucaria cunninghamii, an australian fine timber species.</title>
        <authorList>
            <person name="Jing Yi C.J.Y."/>
            <person name="Yin San L.Y.S."/>
            <person name="Abdul Karim S.S."/>
            <person name="Wan Azmi N.N."/>
            <person name="Hercus R.R."/>
            <person name="Croft L.L."/>
        </authorList>
    </citation>
    <scope>NUCLEOTIDE SEQUENCE</scope>
    <source>
        <strain evidence="24">MI0301</strain>
        <tissue evidence="24">Leaf</tissue>
    </source>
</reference>
<sequence>MSPMPTDRENNIKIPGFKEIEMRNEPQWNHHKSPDPMLSIQERRGAALPIALQWLWVLLFVPWSASAADGNTTFAFQRFNQTGELVVLGESSLIPSKSVVLLTNHTHFILGRVFYPDPVRMKPHGNNRTLSSFSTTFVFSMVHPASDAGGHGITFLMTPSRSLSGALSAEYIGLLNFTSDGQDYNHLFAVEFDTSKNVEFLDPDDNHVGIDVNNLQSVKTEYAGYWDGKNVFQKLSLKSGRNIQAWIDYSHPTTQLNVTIALAGMPKPQRPLINLSIDLSTILEEETYVGFSAATGNFVEDHYLLAWSFSNNGTAPPLDVTGMLSFAPTYATRPSKAFIATVTSASAFLLCVTVAGIVTWLRRIKQQQREEEIEEWELEYWPHRFPYNELSIATNGFSEDEVLGHGGFGRVYHGVLPGTGVDVAVKCITREFTEGMKGFIAEVTSMGRLQHRNLVQLRGWCRKNKQLFIVYDYMPNGSLDRMIFRHPALGWGQRYHILKGVAGGLLYLHEEWEKRVVHRDIKSSNVLLDTELNARLGDFGLARLYEHSENPQTTHVVGTLGYIAPELIHTGKATPSSDVFSFGALLLEVACGRKPVEPTKEPEEVVLVEWVWDLYTKEKLLDAADPKLAGQYDVEEMDRVLKLGLFCSHPEAESRPGIRKAWQILEGQIPLPKLDVDSFSGSGLTPRGFFRSNQGGPSSYSSAKLHMDMFSRSESKTRRTSASDSSYCCDSSCQTLSSGR</sequence>
<dbReference type="CDD" id="cd06899">
    <property type="entry name" value="lectin_legume_LecRK_Arcelin_ConA"/>
    <property type="match status" value="1"/>
</dbReference>
<dbReference type="InterPro" id="IPR050528">
    <property type="entry name" value="L-type_Lectin-RKs"/>
</dbReference>
<evidence type="ECO:0000256" key="11">
    <source>
        <dbReference type="ARBA" id="ARBA00022734"/>
    </source>
</evidence>
<dbReference type="SUPFAM" id="SSF56112">
    <property type="entry name" value="Protein kinase-like (PK-like)"/>
    <property type="match status" value="1"/>
</dbReference>
<dbReference type="FunFam" id="1.10.510.10:FF:000108">
    <property type="entry name" value="L-type lectin-domain containing receptor kinase S.4"/>
    <property type="match status" value="1"/>
</dbReference>
<dbReference type="AlphaFoldDB" id="A0A0D6R206"/>
<dbReference type="InterPro" id="IPR000719">
    <property type="entry name" value="Prot_kinase_dom"/>
</dbReference>
<feature type="region of interest" description="Disordered" evidence="22">
    <location>
        <begin position="711"/>
        <end position="740"/>
    </location>
</feature>
<evidence type="ECO:0000256" key="8">
    <source>
        <dbReference type="ARBA" id="ARBA00022679"/>
    </source>
</evidence>
<comment type="catalytic activity">
    <reaction evidence="19">
        <text>L-threonyl-[protein] + ATP = O-phospho-L-threonyl-[protein] + ADP + H(+)</text>
        <dbReference type="Rhea" id="RHEA:46608"/>
        <dbReference type="Rhea" id="RHEA-COMP:11060"/>
        <dbReference type="Rhea" id="RHEA-COMP:11605"/>
        <dbReference type="ChEBI" id="CHEBI:15378"/>
        <dbReference type="ChEBI" id="CHEBI:30013"/>
        <dbReference type="ChEBI" id="CHEBI:30616"/>
        <dbReference type="ChEBI" id="CHEBI:61977"/>
        <dbReference type="ChEBI" id="CHEBI:456216"/>
        <dbReference type="EC" id="2.7.11.1"/>
    </reaction>
</comment>
<dbReference type="FunFam" id="2.60.120.200:FF:000086">
    <property type="entry name" value="L-type lectin-domain containing receptor kinase S.4"/>
    <property type="match status" value="1"/>
</dbReference>
<evidence type="ECO:0000256" key="16">
    <source>
        <dbReference type="ARBA" id="ARBA00023136"/>
    </source>
</evidence>
<evidence type="ECO:0000313" key="24">
    <source>
        <dbReference type="EMBL" id="JAG97862.1"/>
    </source>
</evidence>
<keyword evidence="15" id="KW-1133">Transmembrane helix</keyword>
<evidence type="ECO:0000256" key="15">
    <source>
        <dbReference type="ARBA" id="ARBA00022989"/>
    </source>
</evidence>
<keyword evidence="11" id="KW-0430">Lectin</keyword>
<dbReference type="GO" id="GO:0005886">
    <property type="term" value="C:plasma membrane"/>
    <property type="evidence" value="ECO:0007669"/>
    <property type="project" value="UniProtKB-SubCell"/>
</dbReference>
<dbReference type="Gene3D" id="1.10.510.10">
    <property type="entry name" value="Transferase(Phosphotransferase) domain 1"/>
    <property type="match status" value="1"/>
</dbReference>
<dbReference type="InterPro" id="IPR017441">
    <property type="entry name" value="Protein_kinase_ATP_BS"/>
</dbReference>
<dbReference type="PROSITE" id="PS00108">
    <property type="entry name" value="PROTEIN_KINASE_ST"/>
    <property type="match status" value="1"/>
</dbReference>
<evidence type="ECO:0000256" key="14">
    <source>
        <dbReference type="ARBA" id="ARBA00022840"/>
    </source>
</evidence>
<evidence type="ECO:0000256" key="21">
    <source>
        <dbReference type="PROSITE-ProRule" id="PRU10141"/>
    </source>
</evidence>
<evidence type="ECO:0000256" key="13">
    <source>
        <dbReference type="ARBA" id="ARBA00022777"/>
    </source>
</evidence>
<evidence type="ECO:0000256" key="4">
    <source>
        <dbReference type="ARBA" id="ARBA00010217"/>
    </source>
</evidence>
<comment type="catalytic activity">
    <reaction evidence="20">
        <text>L-seryl-[protein] + ATP = O-phospho-L-seryl-[protein] + ADP + H(+)</text>
        <dbReference type="Rhea" id="RHEA:17989"/>
        <dbReference type="Rhea" id="RHEA-COMP:9863"/>
        <dbReference type="Rhea" id="RHEA-COMP:11604"/>
        <dbReference type="ChEBI" id="CHEBI:15378"/>
        <dbReference type="ChEBI" id="CHEBI:29999"/>
        <dbReference type="ChEBI" id="CHEBI:30616"/>
        <dbReference type="ChEBI" id="CHEBI:83421"/>
        <dbReference type="ChEBI" id="CHEBI:456216"/>
        <dbReference type="EC" id="2.7.11.1"/>
    </reaction>
</comment>
<dbReference type="GO" id="GO:0005524">
    <property type="term" value="F:ATP binding"/>
    <property type="evidence" value="ECO:0007669"/>
    <property type="project" value="UniProtKB-UniRule"/>
</dbReference>
<dbReference type="InterPro" id="IPR008271">
    <property type="entry name" value="Ser/Thr_kinase_AS"/>
</dbReference>
<keyword evidence="16" id="KW-0472">Membrane</keyword>
<feature type="domain" description="Protein kinase" evidence="23">
    <location>
        <begin position="397"/>
        <end position="674"/>
    </location>
</feature>
<dbReference type="CDD" id="cd14066">
    <property type="entry name" value="STKc_IRAK"/>
    <property type="match status" value="1"/>
</dbReference>
<accession>A0A0D6R206</accession>
<dbReference type="InterPro" id="IPR001220">
    <property type="entry name" value="Legume_lectin_dom"/>
</dbReference>
<dbReference type="GO" id="GO:0042742">
    <property type="term" value="P:defense response to bacterium"/>
    <property type="evidence" value="ECO:0007669"/>
    <property type="project" value="UniProtKB-ARBA"/>
</dbReference>
<dbReference type="EMBL" id="GCKF01030883">
    <property type="protein sequence ID" value="JAG97862.1"/>
    <property type="molecule type" value="Transcribed_RNA"/>
</dbReference>
<evidence type="ECO:0000256" key="3">
    <source>
        <dbReference type="ARBA" id="ARBA00008536"/>
    </source>
</evidence>
<dbReference type="InterPro" id="IPR013320">
    <property type="entry name" value="ConA-like_dom_sf"/>
</dbReference>
<evidence type="ECO:0000256" key="6">
    <source>
        <dbReference type="ARBA" id="ARBA00022475"/>
    </source>
</evidence>
<keyword evidence="18" id="KW-0325">Glycoprotein</keyword>